<keyword evidence="3" id="KW-0862">Zinc</keyword>
<keyword evidence="5" id="KW-0175">Coiled coil</keyword>
<protein>
    <recommendedName>
        <fullName evidence="6">ZZ-type domain-containing protein</fullName>
    </recommendedName>
</protein>
<dbReference type="EMBL" id="CAJJDN010000003">
    <property type="protein sequence ID" value="CAD8048022.1"/>
    <property type="molecule type" value="Genomic_DNA"/>
</dbReference>
<dbReference type="PROSITE" id="PS01357">
    <property type="entry name" value="ZF_ZZ_1"/>
    <property type="match status" value="1"/>
</dbReference>
<keyword evidence="1" id="KW-0479">Metal-binding</keyword>
<dbReference type="Pfam" id="PF00569">
    <property type="entry name" value="ZZ"/>
    <property type="match status" value="1"/>
</dbReference>
<name>A0A8S1KBC0_9CILI</name>
<feature type="domain" description="ZZ-type" evidence="6">
    <location>
        <begin position="234"/>
        <end position="286"/>
    </location>
</feature>
<evidence type="ECO:0000256" key="5">
    <source>
        <dbReference type="SAM" id="Coils"/>
    </source>
</evidence>
<accession>A0A8S1KBC0</accession>
<keyword evidence="8" id="KW-1185">Reference proteome</keyword>
<dbReference type="Proteomes" id="UP000692954">
    <property type="component" value="Unassembled WGS sequence"/>
</dbReference>
<reference evidence="7" key="1">
    <citation type="submission" date="2021-01" db="EMBL/GenBank/DDBJ databases">
        <authorList>
            <consortium name="Genoscope - CEA"/>
            <person name="William W."/>
        </authorList>
    </citation>
    <scope>NUCLEOTIDE SEQUENCE</scope>
</reference>
<sequence>MNFYRLPQSATITVHNNIDKEQAQIKLTNDFKSFLNSLNDKFLLPFKFTLCYCLDFRDRVIYLACPLDFQLFLNKIQNLKEGNYPLLYIINLKQDEFVSKDMIQDAEVWQEKLSKRYSQLSEDNQEIEQLNEQFQHVSISQIYHQDETEYHKCQFCYQKLEKNNYFRCIVCFFFQICEKCNGLRREKEHCAAHIFILCNNFIDWNKLKQHTQIKLMDQKNKLMKKFKIHKKNIHDQIICDYCYAKPIYNLRYYCCECPDFDLCKQCLKICKHDQTHNFVQLTMNIEYLIFQ</sequence>
<dbReference type="InterPro" id="IPR000433">
    <property type="entry name" value="Znf_ZZ"/>
</dbReference>
<dbReference type="GO" id="GO:0008270">
    <property type="term" value="F:zinc ion binding"/>
    <property type="evidence" value="ECO:0007669"/>
    <property type="project" value="UniProtKB-KW"/>
</dbReference>
<evidence type="ECO:0000256" key="4">
    <source>
        <dbReference type="PROSITE-ProRule" id="PRU00228"/>
    </source>
</evidence>
<evidence type="ECO:0000313" key="8">
    <source>
        <dbReference type="Proteomes" id="UP000692954"/>
    </source>
</evidence>
<evidence type="ECO:0000259" key="6">
    <source>
        <dbReference type="PROSITE" id="PS50135"/>
    </source>
</evidence>
<evidence type="ECO:0000256" key="2">
    <source>
        <dbReference type="ARBA" id="ARBA00022771"/>
    </source>
</evidence>
<dbReference type="SMART" id="SM00291">
    <property type="entry name" value="ZnF_ZZ"/>
    <property type="match status" value="1"/>
</dbReference>
<dbReference type="PROSITE" id="PS50135">
    <property type="entry name" value="ZF_ZZ_2"/>
    <property type="match status" value="1"/>
</dbReference>
<evidence type="ECO:0000256" key="3">
    <source>
        <dbReference type="ARBA" id="ARBA00022833"/>
    </source>
</evidence>
<evidence type="ECO:0000313" key="7">
    <source>
        <dbReference type="EMBL" id="CAD8048022.1"/>
    </source>
</evidence>
<proteinExistence type="predicted"/>
<organism evidence="7 8">
    <name type="scientific">Paramecium sonneborni</name>
    <dbReference type="NCBI Taxonomy" id="65129"/>
    <lineage>
        <taxon>Eukaryota</taxon>
        <taxon>Sar</taxon>
        <taxon>Alveolata</taxon>
        <taxon>Ciliophora</taxon>
        <taxon>Intramacronucleata</taxon>
        <taxon>Oligohymenophorea</taxon>
        <taxon>Peniculida</taxon>
        <taxon>Parameciidae</taxon>
        <taxon>Paramecium</taxon>
    </lineage>
</organism>
<dbReference type="OrthoDB" id="438006at2759"/>
<dbReference type="AlphaFoldDB" id="A0A8S1KBC0"/>
<evidence type="ECO:0000256" key="1">
    <source>
        <dbReference type="ARBA" id="ARBA00022723"/>
    </source>
</evidence>
<gene>
    <name evidence="7" type="ORF">PSON_ATCC_30995.1.T0030037</name>
</gene>
<feature type="coiled-coil region" evidence="5">
    <location>
        <begin position="110"/>
        <end position="137"/>
    </location>
</feature>
<comment type="caution">
    <text evidence="7">The sequence shown here is derived from an EMBL/GenBank/DDBJ whole genome shotgun (WGS) entry which is preliminary data.</text>
</comment>
<keyword evidence="2 4" id="KW-0863">Zinc-finger</keyword>